<sequence>MPLLILIMLLSVPYLEFLVFLEVGSAIGGFQALLLTILTAVIGIYLIRQQGIMVLNRMHETLQRGESPVEDILHGVFLLVAGLFFLLPGFITDSIAVLLATPPIRAVLGKIIVQNIRNSFYKNTSGHKNGPRPPEGIIINGEYEEEKDNPKNIDHKD</sequence>
<organism evidence="3">
    <name type="scientific">hydrothermal vent metagenome</name>
    <dbReference type="NCBI Taxonomy" id="652676"/>
    <lineage>
        <taxon>unclassified sequences</taxon>
        <taxon>metagenomes</taxon>
        <taxon>ecological metagenomes</taxon>
    </lineage>
</organism>
<dbReference type="NCBIfam" id="NF008528">
    <property type="entry name" value="PRK11463.1-2"/>
    <property type="match status" value="1"/>
</dbReference>
<accession>A0A3B1ARW0</accession>
<dbReference type="AlphaFoldDB" id="A0A3B1ARW0"/>
<evidence type="ECO:0000256" key="2">
    <source>
        <dbReference type="SAM" id="Phobius"/>
    </source>
</evidence>
<keyword evidence="2" id="KW-0812">Transmembrane</keyword>
<evidence type="ECO:0008006" key="4">
    <source>
        <dbReference type="Google" id="ProtNLM"/>
    </source>
</evidence>
<feature type="compositionally biased region" description="Basic and acidic residues" evidence="1">
    <location>
        <begin position="148"/>
        <end position="157"/>
    </location>
</feature>
<feature type="region of interest" description="Disordered" evidence="1">
    <location>
        <begin position="123"/>
        <end position="157"/>
    </location>
</feature>
<reference evidence="3" key="1">
    <citation type="submission" date="2018-06" db="EMBL/GenBank/DDBJ databases">
        <authorList>
            <person name="Zhirakovskaya E."/>
        </authorList>
    </citation>
    <scope>NUCLEOTIDE SEQUENCE</scope>
</reference>
<proteinExistence type="predicted"/>
<dbReference type="Pfam" id="PF04186">
    <property type="entry name" value="FxsA"/>
    <property type="match status" value="1"/>
</dbReference>
<dbReference type="GO" id="GO:0016020">
    <property type="term" value="C:membrane"/>
    <property type="evidence" value="ECO:0007669"/>
    <property type="project" value="InterPro"/>
</dbReference>
<protein>
    <recommendedName>
        <fullName evidence="4">FxsA protein</fullName>
    </recommendedName>
</protein>
<dbReference type="PANTHER" id="PTHR35335:SF1">
    <property type="entry name" value="UPF0716 PROTEIN FXSA"/>
    <property type="match status" value="1"/>
</dbReference>
<dbReference type="EMBL" id="UOFW01000244">
    <property type="protein sequence ID" value="VAX08706.1"/>
    <property type="molecule type" value="Genomic_DNA"/>
</dbReference>
<gene>
    <name evidence="3" type="ORF">MNBD_ALPHA03-251</name>
</gene>
<dbReference type="InterPro" id="IPR007313">
    <property type="entry name" value="FxsA"/>
</dbReference>
<feature type="transmembrane region" description="Helical" evidence="2">
    <location>
        <begin position="68"/>
        <end position="88"/>
    </location>
</feature>
<evidence type="ECO:0000256" key="1">
    <source>
        <dbReference type="SAM" id="MobiDB-lite"/>
    </source>
</evidence>
<name>A0A3B1ARW0_9ZZZZ</name>
<evidence type="ECO:0000313" key="3">
    <source>
        <dbReference type="EMBL" id="VAX08706.1"/>
    </source>
</evidence>
<keyword evidence="2" id="KW-0472">Membrane</keyword>
<dbReference type="PANTHER" id="PTHR35335">
    <property type="entry name" value="UPF0716 PROTEIN FXSA"/>
    <property type="match status" value="1"/>
</dbReference>
<feature type="transmembrane region" description="Helical" evidence="2">
    <location>
        <begin position="27"/>
        <end position="47"/>
    </location>
</feature>
<keyword evidence="2" id="KW-1133">Transmembrane helix</keyword>